<organism evidence="1 2">
    <name type="scientific">Coleofasciculus chthonoplastes PCC 7420</name>
    <dbReference type="NCBI Taxonomy" id="118168"/>
    <lineage>
        <taxon>Bacteria</taxon>
        <taxon>Bacillati</taxon>
        <taxon>Cyanobacteriota</taxon>
        <taxon>Cyanophyceae</taxon>
        <taxon>Coleofasciculales</taxon>
        <taxon>Coleofasciculaceae</taxon>
        <taxon>Coleofasciculus</taxon>
    </lineage>
</organism>
<protein>
    <recommendedName>
        <fullName evidence="3">Uridine kinase</fullName>
    </recommendedName>
</protein>
<dbReference type="AlphaFoldDB" id="B4W512"/>
<keyword evidence="2" id="KW-1185">Reference proteome</keyword>
<dbReference type="STRING" id="118168.MC7420_8161"/>
<accession>B4W512</accession>
<dbReference type="SUPFAM" id="SSF52540">
    <property type="entry name" value="P-loop containing nucleoside triphosphate hydrolases"/>
    <property type="match status" value="1"/>
</dbReference>
<name>B4W512_9CYAN</name>
<evidence type="ECO:0000313" key="2">
    <source>
        <dbReference type="Proteomes" id="UP000003835"/>
    </source>
</evidence>
<evidence type="ECO:0000313" key="1">
    <source>
        <dbReference type="EMBL" id="EDX70733.1"/>
    </source>
</evidence>
<reference evidence="1 2" key="1">
    <citation type="submission" date="2008-07" db="EMBL/GenBank/DDBJ databases">
        <authorList>
            <person name="Tandeau de Marsac N."/>
            <person name="Ferriera S."/>
            <person name="Johnson J."/>
            <person name="Kravitz S."/>
            <person name="Beeson K."/>
            <person name="Sutton G."/>
            <person name="Rogers Y.-H."/>
            <person name="Friedman R."/>
            <person name="Frazier M."/>
            <person name="Venter J.C."/>
        </authorList>
    </citation>
    <scope>NUCLEOTIDE SEQUENCE [LARGE SCALE GENOMIC DNA]</scope>
    <source>
        <strain evidence="1 2">PCC 7420</strain>
    </source>
</reference>
<gene>
    <name evidence="1" type="ORF">MC7420_8161</name>
</gene>
<dbReference type="InterPro" id="IPR027417">
    <property type="entry name" value="P-loop_NTPase"/>
</dbReference>
<evidence type="ECO:0008006" key="3">
    <source>
        <dbReference type="Google" id="ProtNLM"/>
    </source>
</evidence>
<dbReference type="Proteomes" id="UP000003835">
    <property type="component" value="Unassembled WGS sequence"/>
</dbReference>
<dbReference type="EMBL" id="DS989883">
    <property type="protein sequence ID" value="EDX70733.1"/>
    <property type="molecule type" value="Genomic_DNA"/>
</dbReference>
<dbReference type="eggNOG" id="COG0572">
    <property type="taxonomic scope" value="Bacteria"/>
</dbReference>
<dbReference type="Gene3D" id="3.40.50.300">
    <property type="entry name" value="P-loop containing nucleotide triphosphate hydrolases"/>
    <property type="match status" value="1"/>
</dbReference>
<dbReference type="PANTHER" id="PTHR10285">
    <property type="entry name" value="URIDINE KINASE"/>
    <property type="match status" value="1"/>
</dbReference>
<sequence length="213" mass="24591">MISIKDAAEAIVRQRTIIPDHQALLVAISGIDGSGKGYLTDKIATLLLKRGLNIANINLDGWLNLPEKRFSKINPPEQFYRHAIRFEELFGQLVFPLRNRRSIYLEADFTEETATKYHKHIYSFEEVDVILLEGIYLLKHQFQSYYDLSFWIDCSFETALERAIARSQEGLSPEETIQAYQTIYFPAQKIHFELDQPQRSAIARINNDPRLGG</sequence>
<proteinExistence type="predicted"/>
<dbReference type="HOGENOM" id="CLU_090613_1_0_3"/>